<evidence type="ECO:0000256" key="2">
    <source>
        <dbReference type="SAM" id="Phobius"/>
    </source>
</evidence>
<accession>A0A7M7NE49</accession>
<protein>
    <submittedName>
        <fullName evidence="3">Uncharacterized protein</fullName>
    </submittedName>
</protein>
<organism evidence="3 4">
    <name type="scientific">Strongylocentrotus purpuratus</name>
    <name type="common">Purple sea urchin</name>
    <dbReference type="NCBI Taxonomy" id="7668"/>
    <lineage>
        <taxon>Eukaryota</taxon>
        <taxon>Metazoa</taxon>
        <taxon>Echinodermata</taxon>
        <taxon>Eleutherozoa</taxon>
        <taxon>Echinozoa</taxon>
        <taxon>Echinoidea</taxon>
        <taxon>Euechinoidea</taxon>
        <taxon>Echinacea</taxon>
        <taxon>Camarodonta</taxon>
        <taxon>Echinidea</taxon>
        <taxon>Strongylocentrotidae</taxon>
        <taxon>Strongylocentrotus</taxon>
    </lineage>
</organism>
<evidence type="ECO:0000313" key="4">
    <source>
        <dbReference type="Proteomes" id="UP000007110"/>
    </source>
</evidence>
<evidence type="ECO:0000313" key="3">
    <source>
        <dbReference type="EnsemblMetazoa" id="XP_030835048"/>
    </source>
</evidence>
<name>A0A7M7NE49_STRPU</name>
<keyword evidence="2" id="KW-1133">Transmembrane helix</keyword>
<dbReference type="KEGG" id="spu:115921591"/>
<dbReference type="InParanoid" id="A0A7M7NE49"/>
<sequence>MTSPDLVLPCISHFSPQLSGVVEVVEPSSVVMVTPPPSPSKATGSPSPSSSSSSTVTFTLVEGIGEALIFLLYILWVLLSTCAVFLFNSSKVAVTMATPTLHKWIKLAFVSDKTEGGKKGDAGMEGERKGSGLTTKLGKDSGIIGNKGGRGTGEGTESGYFEDRDIGTIFERCDGEEIISGAASARGGGSGCYGDGSSANINVITSVEEQSIDGDWIQTKFDEENGSCEDLLDVNRNFRTGARSRRKLFGVTGGEDDDREAVDEEVVSRSDSGIEMMEPDKPTECQPTIFGTLAKDKPKQDGSPKVRKLSSFFFSELRLNIFFLFHLHSPSTFSRSPLFAFPRAAFLYRCFLTVVSLPPYYPFFSLLIISSSLPSSHNLCSRTVCLEP</sequence>
<keyword evidence="4" id="KW-1185">Reference proteome</keyword>
<reference evidence="3" key="2">
    <citation type="submission" date="2021-01" db="UniProtKB">
        <authorList>
            <consortium name="EnsemblMetazoa"/>
        </authorList>
    </citation>
    <scope>IDENTIFICATION</scope>
</reference>
<dbReference type="OrthoDB" id="10554367at2759"/>
<evidence type="ECO:0000256" key="1">
    <source>
        <dbReference type="SAM" id="MobiDB-lite"/>
    </source>
</evidence>
<dbReference type="Proteomes" id="UP000007110">
    <property type="component" value="Unassembled WGS sequence"/>
</dbReference>
<dbReference type="AlphaFoldDB" id="A0A7M7NE49"/>
<feature type="transmembrane region" description="Helical" evidence="2">
    <location>
        <begin position="346"/>
        <end position="369"/>
    </location>
</feature>
<feature type="region of interest" description="Disordered" evidence="1">
    <location>
        <begin position="34"/>
        <end position="53"/>
    </location>
</feature>
<dbReference type="RefSeq" id="XP_030835048.1">
    <property type="nucleotide sequence ID" value="XM_030979188.1"/>
</dbReference>
<feature type="transmembrane region" description="Helical" evidence="2">
    <location>
        <begin position="67"/>
        <end position="87"/>
    </location>
</feature>
<proteinExistence type="predicted"/>
<keyword evidence="2" id="KW-0472">Membrane</keyword>
<reference evidence="4" key="1">
    <citation type="submission" date="2015-02" db="EMBL/GenBank/DDBJ databases">
        <title>Genome sequencing for Strongylocentrotus purpuratus.</title>
        <authorList>
            <person name="Murali S."/>
            <person name="Liu Y."/>
            <person name="Vee V."/>
            <person name="English A."/>
            <person name="Wang M."/>
            <person name="Skinner E."/>
            <person name="Han Y."/>
            <person name="Muzny D.M."/>
            <person name="Worley K.C."/>
            <person name="Gibbs R.A."/>
        </authorList>
    </citation>
    <scope>NUCLEOTIDE SEQUENCE</scope>
</reference>
<dbReference type="OMA" id="GTIFERC"/>
<dbReference type="GeneID" id="115921591"/>
<feature type="compositionally biased region" description="Low complexity" evidence="1">
    <location>
        <begin position="40"/>
        <end position="53"/>
    </location>
</feature>
<keyword evidence="2" id="KW-0812">Transmembrane</keyword>
<dbReference type="EnsemblMetazoa" id="XM_030979188">
    <property type="protein sequence ID" value="XP_030835048"/>
    <property type="gene ID" value="LOC115921591"/>
</dbReference>